<keyword evidence="1" id="KW-0732">Signal</keyword>
<evidence type="ECO:0000313" key="4">
    <source>
        <dbReference type="Proteomes" id="UP000570361"/>
    </source>
</evidence>
<dbReference type="InterPro" id="IPR001119">
    <property type="entry name" value="SLH_dom"/>
</dbReference>
<dbReference type="Proteomes" id="UP000570361">
    <property type="component" value="Unassembled WGS sequence"/>
</dbReference>
<organism evidence="3 4">
    <name type="scientific">Paenibacillus phyllosphaerae</name>
    <dbReference type="NCBI Taxonomy" id="274593"/>
    <lineage>
        <taxon>Bacteria</taxon>
        <taxon>Bacillati</taxon>
        <taxon>Bacillota</taxon>
        <taxon>Bacilli</taxon>
        <taxon>Bacillales</taxon>
        <taxon>Paenibacillaceae</taxon>
        <taxon>Paenibacillus</taxon>
    </lineage>
</organism>
<proteinExistence type="predicted"/>
<gene>
    <name evidence="3" type="ORF">FHS18_003761</name>
</gene>
<feature type="chain" id="PRO_5031087170" description="SLH domain-containing protein" evidence="1">
    <location>
        <begin position="28"/>
        <end position="1332"/>
    </location>
</feature>
<evidence type="ECO:0000259" key="2">
    <source>
        <dbReference type="PROSITE" id="PS51272"/>
    </source>
</evidence>
<feature type="signal peptide" evidence="1">
    <location>
        <begin position="1"/>
        <end position="27"/>
    </location>
</feature>
<accession>A0A7W5AZK8</accession>
<comment type="caution">
    <text evidence="3">The sequence shown here is derived from an EMBL/GenBank/DDBJ whole genome shotgun (WGS) entry which is preliminary data.</text>
</comment>
<dbReference type="Pfam" id="PF00395">
    <property type="entry name" value="SLH"/>
    <property type="match status" value="3"/>
</dbReference>
<dbReference type="RefSeq" id="WP_183601557.1">
    <property type="nucleotide sequence ID" value="NZ_JACHXK010000008.1"/>
</dbReference>
<dbReference type="PROSITE" id="PS51272">
    <property type="entry name" value="SLH"/>
    <property type="match status" value="1"/>
</dbReference>
<sequence>MGANKGKQATAAALALVTAVTPLTAYAQETASIQQGHEQDSEQVLEAIARGLMSKDKQGNFHAERTLTRAEFAALLSRVFGLSVSAVATSSFKDVRPQSWAAPSIEAVTAKGWMKGSGNSFQPNEPVTREQAATVLVRALGLDLAAMAGAPTPDDLAEAGQWARESVQAAAAAALFPMTDGKFNPKASLVRGEAAAVFVTVSNQLPLTIEQVGEGTVTASGITYTAAAEVQGLFVADNQAALAGAKLSATMRNGVIESVEALELLSGGRSAAEGAAEFSGNAVLDGHGAIVAGTLIANADYITVNNLTVKGNFEVGAGLQHDFYSSGLKVEGETLIKGGDDNTVVFQNANLGSINVNKPGVRVAAGGNTTVGTIAVNSNATIEADTGITLPKMTVGEGAKDVNLDANVTDLNVASGNSNMTLGDKTKIANLTLPEGVDPSSVISNYSQFKDRIGNVNGTSNNTVVTNTTSTTTSVNKKTLETAISAAKDLADGIDELSAIGDDYGQYPSAAFDTFKQAINAAEAIYAQSSVKQSAVNSAVTTLNAAIEAFRNAKITTVSTKALASLIVEAQAAAEEETLSAGAKSALLAAIEAAQAVIDSKPEGAEGHAAVSIGLSQLQAALDALDAPAASKETIQAVIGEATAIVTALNPETDLGEDYGQYPSSALDNLNAAIAVAETTNGSMTATQSAVDNAAAALSSAFEAFQSAKITTVSTNALASLIVEAQAAAEEETLSAGAKSALLAAIESAQAVIDSKPEGAEGYAAVQSALGQLQAALESIDAPAASKETIQAVIGEAKAIVAALNSEADLGEDYGQYPVSALDSFNAAIAAAESTNASTTATQSAVDNAAAALKAAIEAFQSTKITTVSTNALAALITEAQAVAEEETLSAGAKFELQGAIESAQAVIDSKPEGAEGHTAVQSELSQLQAALDALDAPAASKETIQAVIGEATAIVSALNLETDIGEEDYGQFPVSALDSFNAAIAAAESTNASATATQSAVDNAAAELSSAIEAFQSTKITVVNTNALAALIAKAESIDLEYSGTQAIEDLTNAIVSAKEALNQDTLTGSEWQVAINQGKSGLQSALSNIETWKLMVDLVNVIQSYKAYIASTPDVYRELDANNFLAAIEAADDYLTSGDLNYAAISTHFGNLDSAYMYYQFSNTIYLAQAEYDRTELGEEVGDILYEADQAVFQNAIVTAVNVLSDPNSIPYDILMAQNALGTASNQFNQMKVGDKTSLAEQIQMAELTLTSNPDNTNAANLKAAIDAVKAVMDGPAATVSTIQQVSVNLSFALFQFSKAEGTNSGIPLIPSELVTYNEETDSFDPIMSE</sequence>
<protein>
    <recommendedName>
        <fullName evidence="2">SLH domain-containing protein</fullName>
    </recommendedName>
</protein>
<dbReference type="Gene3D" id="1.20.1270.90">
    <property type="entry name" value="AF1782-like"/>
    <property type="match status" value="4"/>
</dbReference>
<name>A0A7W5AZK8_9BACL</name>
<feature type="domain" description="SLH" evidence="2">
    <location>
        <begin position="88"/>
        <end position="150"/>
    </location>
</feature>
<keyword evidence="4" id="KW-1185">Reference proteome</keyword>
<dbReference type="Pfam" id="PF07554">
    <property type="entry name" value="FIVAR"/>
    <property type="match status" value="5"/>
</dbReference>
<reference evidence="3 4" key="1">
    <citation type="submission" date="2020-08" db="EMBL/GenBank/DDBJ databases">
        <title>Genomic Encyclopedia of Type Strains, Phase III (KMG-III): the genomes of soil and plant-associated and newly described type strains.</title>
        <authorList>
            <person name="Whitman W."/>
        </authorList>
    </citation>
    <scope>NUCLEOTIDE SEQUENCE [LARGE SCALE GENOMIC DNA]</scope>
    <source>
        <strain evidence="3 4">CECT 5862</strain>
    </source>
</reference>
<evidence type="ECO:0000256" key="1">
    <source>
        <dbReference type="SAM" id="SignalP"/>
    </source>
</evidence>
<dbReference type="EMBL" id="JACHXK010000008">
    <property type="protein sequence ID" value="MBB3111693.1"/>
    <property type="molecule type" value="Genomic_DNA"/>
</dbReference>
<evidence type="ECO:0000313" key="3">
    <source>
        <dbReference type="EMBL" id="MBB3111693.1"/>
    </source>
</evidence>